<dbReference type="GO" id="GO:0000160">
    <property type="term" value="P:phosphorelay signal transduction system"/>
    <property type="evidence" value="ECO:0007669"/>
    <property type="project" value="InterPro"/>
</dbReference>
<gene>
    <name evidence="3" type="ORF">MNB_SV-4-683</name>
</gene>
<dbReference type="AlphaFoldDB" id="A0A1W1EAF0"/>
<name>A0A1W1EAF0_9ZZZZ</name>
<evidence type="ECO:0000259" key="2">
    <source>
        <dbReference type="PROSITE" id="PS50894"/>
    </source>
</evidence>
<feature type="region of interest" description="Disordered" evidence="1">
    <location>
        <begin position="1"/>
        <end position="71"/>
    </location>
</feature>
<dbReference type="Gene3D" id="1.20.120.160">
    <property type="entry name" value="HPT domain"/>
    <property type="match status" value="1"/>
</dbReference>
<dbReference type="InterPro" id="IPR036641">
    <property type="entry name" value="HPT_dom_sf"/>
</dbReference>
<evidence type="ECO:0000256" key="1">
    <source>
        <dbReference type="SAM" id="MobiDB-lite"/>
    </source>
</evidence>
<organism evidence="3">
    <name type="scientific">hydrothermal vent metagenome</name>
    <dbReference type="NCBI Taxonomy" id="652676"/>
    <lineage>
        <taxon>unclassified sequences</taxon>
        <taxon>metagenomes</taxon>
        <taxon>ecological metagenomes</taxon>
    </lineage>
</organism>
<evidence type="ECO:0000313" key="3">
    <source>
        <dbReference type="EMBL" id="SFV90736.1"/>
    </source>
</evidence>
<dbReference type="SUPFAM" id="SSF47226">
    <property type="entry name" value="Histidine-containing phosphotransfer domain, HPT domain"/>
    <property type="match status" value="1"/>
</dbReference>
<proteinExistence type="predicted"/>
<reference evidence="3" key="1">
    <citation type="submission" date="2016-10" db="EMBL/GenBank/DDBJ databases">
        <authorList>
            <person name="de Groot N.N."/>
        </authorList>
    </citation>
    <scope>NUCLEOTIDE SEQUENCE</scope>
</reference>
<dbReference type="PROSITE" id="PS50894">
    <property type="entry name" value="HPT"/>
    <property type="match status" value="1"/>
</dbReference>
<feature type="compositionally biased region" description="Basic and acidic residues" evidence="1">
    <location>
        <begin position="34"/>
        <end position="57"/>
    </location>
</feature>
<accession>A0A1W1EAF0</accession>
<dbReference type="EMBL" id="FPIB01000021">
    <property type="protein sequence ID" value="SFV90736.1"/>
    <property type="molecule type" value="Genomic_DNA"/>
</dbReference>
<dbReference type="InterPro" id="IPR008207">
    <property type="entry name" value="Sig_transdc_His_kin_Hpt_dom"/>
</dbReference>
<protein>
    <recommendedName>
        <fullName evidence="2">HPt domain-containing protein</fullName>
    </recommendedName>
</protein>
<feature type="domain" description="HPt" evidence="2">
    <location>
        <begin position="261"/>
        <end position="354"/>
    </location>
</feature>
<feature type="compositionally biased region" description="Acidic residues" evidence="1">
    <location>
        <begin position="1"/>
        <end position="10"/>
    </location>
</feature>
<sequence>MLTDNDELPIDIDTSKQKSTEEEPLLELSDSDLFDIKESDDSDLFDIKESDEKEHTEATNIPSAGQEASDEPELLDLLLPEEADNAIEQIQEKVQTPSELAASQSAPIYIDIERISEKIGISTDDYNLFLNEYIDTALALEEALQSENNKEQIEALAKLSHLSNVLHLPFVSDILTQIENTTSQERDKHIESFFSTLGRLSTAHFEEEMPLTDKDELPKEQIQQSEEVLDENKRAPIDLSDIKPIHFDFQLEAAAEDLSLPVELIEEFVGDFIQQAHEETKKMLAAYEKGDLETVQKIGHLLKGTSSNLRITQLSDTLYEIQFNEDIERVPELVRNYWAHFLSLENQFKLISNT</sequence>
<feature type="compositionally biased region" description="Acidic residues" evidence="1">
    <location>
        <begin position="22"/>
        <end position="33"/>
    </location>
</feature>